<keyword evidence="4 6" id="KW-1133">Transmembrane helix</keyword>
<dbReference type="InterPro" id="IPR007895">
    <property type="entry name" value="MASE1"/>
</dbReference>
<dbReference type="STRING" id="371042.NG99_17135"/>
<dbReference type="Pfam" id="PF05231">
    <property type="entry name" value="MASE1"/>
    <property type="match status" value="1"/>
</dbReference>
<evidence type="ECO:0000256" key="3">
    <source>
        <dbReference type="ARBA" id="ARBA00022692"/>
    </source>
</evidence>
<dbReference type="Proteomes" id="UP000030351">
    <property type="component" value="Unassembled WGS sequence"/>
</dbReference>
<gene>
    <name evidence="8" type="ORF">NG99_17135</name>
</gene>
<dbReference type="Gene3D" id="3.20.20.450">
    <property type="entry name" value="EAL domain"/>
    <property type="match status" value="1"/>
</dbReference>
<dbReference type="InterPro" id="IPR029787">
    <property type="entry name" value="Nucleotide_cyclase"/>
</dbReference>
<sequence length="728" mass="81584">MKSLPGSFIKKSLIAFAQLMLLMPLARTFSPSAMIGDSSVWIVYLPYGMSIATLYIFGRAAILPLLLAFYLNYQYSYSFLIALGVTLAMLIPVLLCGWLARKLLGKRWRYSPATNGVGIRLTLIGTCAPVLTKFMMIAWGHFFPVPGAVNGYFSSQLNMYTVVGLQNMIISAVVFTILFYIPLRAVGSPAYARRILLGCKKPFGGKQSLTSALVWLGMLVTLLILFCSPVHHLLISSYLIPLIFVLFTYGIMRFDPLLVIFLWALSCFLLMYCNVDVLTNNNIFAITFMSSTFIAFTISLVYISAAFSKSQRMQQVAMRLSLTDPIEQRPNLRALEYHLHQQPTGTLCYLHLDNLKFLGRHYGIMMRIHCKRSIIDMLNKLLGENEGVYQLAGDGLMLFLTEDVTQQRLESLREQLKDLKVYWNNTVVDINYAFAAAPFNVATDDLYRLTGQLSYLAERALTQGGISLLDDKGALQISSASEQVLMLARIKQAIASRRIMLCAQPIVNPVTAHSYYEVLARLQDGDEIIQPNEFIPLIAEFNLSASFDRLVIEETVAFIEKRRKAGNPLPCMAINLLPMTLTEPGIAESIVAIFQRYGVPHDAAILEVTEEQSLYNSQAAAQAIEVLRHQGFRIAIDDFGTGFANYERVKSLKVDIIKIDGLFVKNIEHDRLDRMIVKSICDIAKEKKLSVVAEYVETVEQGRLLTQLGVGYLQGYLHGKPTPLETLP</sequence>
<evidence type="ECO:0000256" key="6">
    <source>
        <dbReference type="SAM" id="Phobius"/>
    </source>
</evidence>
<feature type="transmembrane region" description="Helical" evidence="6">
    <location>
        <begin position="208"/>
        <end position="226"/>
    </location>
</feature>
<dbReference type="RefSeq" id="WP_034895554.1">
    <property type="nucleotide sequence ID" value="NZ_JRUQ01000049.1"/>
</dbReference>
<dbReference type="Gene3D" id="3.30.70.270">
    <property type="match status" value="1"/>
</dbReference>
<feature type="transmembrane region" description="Helical" evidence="6">
    <location>
        <begin position="283"/>
        <end position="303"/>
    </location>
</feature>
<reference evidence="8 9" key="1">
    <citation type="submission" date="2014-10" db="EMBL/GenBank/DDBJ databases">
        <title>Genome sequence of Erwinia typographi M043b.</title>
        <authorList>
            <person name="Chan K.-G."/>
            <person name="Tan W.-S."/>
        </authorList>
    </citation>
    <scope>NUCLEOTIDE SEQUENCE [LARGE SCALE GENOMIC DNA]</scope>
    <source>
        <strain evidence="8 9">M043b</strain>
    </source>
</reference>
<dbReference type="PANTHER" id="PTHR33121">
    <property type="entry name" value="CYCLIC DI-GMP PHOSPHODIESTERASE PDEF"/>
    <property type="match status" value="1"/>
</dbReference>
<dbReference type="InterPro" id="IPR050706">
    <property type="entry name" value="Cyclic-di-GMP_PDE-like"/>
</dbReference>
<dbReference type="InterPro" id="IPR035919">
    <property type="entry name" value="EAL_sf"/>
</dbReference>
<dbReference type="GO" id="GO:0005886">
    <property type="term" value="C:plasma membrane"/>
    <property type="evidence" value="ECO:0007669"/>
    <property type="project" value="UniProtKB-SubCell"/>
</dbReference>
<dbReference type="InterPro" id="IPR043128">
    <property type="entry name" value="Rev_trsase/Diguanyl_cyclase"/>
</dbReference>
<feature type="transmembrane region" description="Helical" evidence="6">
    <location>
        <begin position="121"/>
        <end position="143"/>
    </location>
</feature>
<dbReference type="eggNOG" id="COG2200">
    <property type="taxonomic scope" value="Bacteria"/>
</dbReference>
<evidence type="ECO:0000256" key="4">
    <source>
        <dbReference type="ARBA" id="ARBA00022989"/>
    </source>
</evidence>
<proteinExistence type="predicted"/>
<name>A0A0A3ZZK1_9GAMM</name>
<evidence type="ECO:0000256" key="1">
    <source>
        <dbReference type="ARBA" id="ARBA00004651"/>
    </source>
</evidence>
<feature type="domain" description="EAL" evidence="7">
    <location>
        <begin position="483"/>
        <end position="728"/>
    </location>
</feature>
<evidence type="ECO:0000313" key="8">
    <source>
        <dbReference type="EMBL" id="KGT91018.1"/>
    </source>
</evidence>
<evidence type="ECO:0000256" key="5">
    <source>
        <dbReference type="ARBA" id="ARBA00023136"/>
    </source>
</evidence>
<evidence type="ECO:0000256" key="2">
    <source>
        <dbReference type="ARBA" id="ARBA00022475"/>
    </source>
</evidence>
<dbReference type="GO" id="GO:0071111">
    <property type="term" value="F:cyclic-guanylate-specific phosphodiesterase activity"/>
    <property type="evidence" value="ECO:0007669"/>
    <property type="project" value="InterPro"/>
</dbReference>
<dbReference type="CDD" id="cd01948">
    <property type="entry name" value="EAL"/>
    <property type="match status" value="1"/>
</dbReference>
<comment type="caution">
    <text evidence="8">The sequence shown here is derived from an EMBL/GenBank/DDBJ whole genome shotgun (WGS) entry which is preliminary data.</text>
</comment>
<dbReference type="OrthoDB" id="5900110at2"/>
<feature type="transmembrane region" description="Helical" evidence="6">
    <location>
        <begin position="163"/>
        <end position="187"/>
    </location>
</feature>
<dbReference type="AlphaFoldDB" id="A0A0A3ZZK1"/>
<evidence type="ECO:0000259" key="7">
    <source>
        <dbReference type="PROSITE" id="PS50883"/>
    </source>
</evidence>
<dbReference type="InterPro" id="IPR001633">
    <property type="entry name" value="EAL_dom"/>
</dbReference>
<dbReference type="Pfam" id="PF00563">
    <property type="entry name" value="EAL"/>
    <property type="match status" value="1"/>
</dbReference>
<dbReference type="PANTHER" id="PTHR33121:SF74">
    <property type="entry name" value="CYCLIC DI-GMP PHOSPHODIESTERASE PDEA-RELATED"/>
    <property type="match status" value="1"/>
</dbReference>
<dbReference type="SUPFAM" id="SSF141868">
    <property type="entry name" value="EAL domain-like"/>
    <property type="match status" value="1"/>
</dbReference>
<dbReference type="SUPFAM" id="SSF55073">
    <property type="entry name" value="Nucleotide cyclase"/>
    <property type="match status" value="1"/>
</dbReference>
<keyword evidence="2" id="KW-1003">Cell membrane</keyword>
<feature type="transmembrane region" description="Helical" evidence="6">
    <location>
        <begin position="258"/>
        <end position="277"/>
    </location>
</feature>
<evidence type="ECO:0000313" key="9">
    <source>
        <dbReference type="Proteomes" id="UP000030351"/>
    </source>
</evidence>
<dbReference type="InterPro" id="IPR000160">
    <property type="entry name" value="GGDEF_dom"/>
</dbReference>
<keyword evidence="5 6" id="KW-0472">Membrane</keyword>
<organism evidence="8 9">
    <name type="scientific">Erwinia typographi</name>
    <dbReference type="NCBI Taxonomy" id="371042"/>
    <lineage>
        <taxon>Bacteria</taxon>
        <taxon>Pseudomonadati</taxon>
        <taxon>Pseudomonadota</taxon>
        <taxon>Gammaproteobacteria</taxon>
        <taxon>Enterobacterales</taxon>
        <taxon>Erwiniaceae</taxon>
        <taxon>Erwinia</taxon>
    </lineage>
</organism>
<feature type="transmembrane region" description="Helical" evidence="6">
    <location>
        <begin position="41"/>
        <end position="71"/>
    </location>
</feature>
<dbReference type="SMART" id="SM00267">
    <property type="entry name" value="GGDEF"/>
    <property type="match status" value="1"/>
</dbReference>
<dbReference type="EMBL" id="JRUQ01000049">
    <property type="protein sequence ID" value="KGT91018.1"/>
    <property type="molecule type" value="Genomic_DNA"/>
</dbReference>
<dbReference type="PROSITE" id="PS50883">
    <property type="entry name" value="EAL"/>
    <property type="match status" value="1"/>
</dbReference>
<comment type="subcellular location">
    <subcellularLocation>
        <location evidence="1">Cell membrane</location>
        <topology evidence="1">Multi-pass membrane protein</topology>
    </subcellularLocation>
</comment>
<feature type="transmembrane region" description="Helical" evidence="6">
    <location>
        <begin position="77"/>
        <end position="100"/>
    </location>
</feature>
<protein>
    <recommendedName>
        <fullName evidence="7">EAL domain-containing protein</fullName>
    </recommendedName>
</protein>
<accession>A0A0A3ZZK1</accession>
<keyword evidence="3 6" id="KW-0812">Transmembrane</keyword>
<dbReference type="SMART" id="SM00052">
    <property type="entry name" value="EAL"/>
    <property type="match status" value="1"/>
</dbReference>
<keyword evidence="9" id="KW-1185">Reference proteome</keyword>